<feature type="transmembrane region" description="Helical" evidence="6">
    <location>
        <begin position="241"/>
        <end position="262"/>
    </location>
</feature>
<evidence type="ECO:0000256" key="5">
    <source>
        <dbReference type="ARBA" id="ARBA00023136"/>
    </source>
</evidence>
<feature type="transmembrane region" description="Helical" evidence="6">
    <location>
        <begin position="218"/>
        <end position="236"/>
    </location>
</feature>
<dbReference type="PANTHER" id="PTHR43370">
    <property type="entry name" value="SUGAR ABC TRANSPORTER INTEGRAL MEMBRANE PROTEIN-RELATED"/>
    <property type="match status" value="1"/>
</dbReference>
<reference evidence="7" key="1">
    <citation type="submission" date="2019-01" db="EMBL/GenBank/DDBJ databases">
        <authorList>
            <consortium name="Genoscope - CEA"/>
            <person name="William W."/>
        </authorList>
    </citation>
    <scope>NUCLEOTIDE SEQUENCE</scope>
    <source>
        <strain evidence="7">CR-1</strain>
    </source>
</reference>
<dbReference type="GO" id="GO:0022857">
    <property type="term" value="F:transmembrane transporter activity"/>
    <property type="evidence" value="ECO:0007669"/>
    <property type="project" value="InterPro"/>
</dbReference>
<evidence type="ECO:0000256" key="4">
    <source>
        <dbReference type="ARBA" id="ARBA00022989"/>
    </source>
</evidence>
<evidence type="ECO:0000313" key="7">
    <source>
        <dbReference type="EMBL" id="VEN74857.1"/>
    </source>
</evidence>
<gene>
    <name evidence="7" type="ORF">EPICR_50133</name>
</gene>
<name>A0A484HJC9_9BACT</name>
<dbReference type="CDD" id="cd06580">
    <property type="entry name" value="TM_PBP1_transp_TpRbsC_like"/>
    <property type="match status" value="1"/>
</dbReference>
<evidence type="ECO:0000256" key="1">
    <source>
        <dbReference type="ARBA" id="ARBA00004651"/>
    </source>
</evidence>
<feature type="transmembrane region" description="Helical" evidence="6">
    <location>
        <begin position="187"/>
        <end position="206"/>
    </location>
</feature>
<evidence type="ECO:0000256" key="6">
    <source>
        <dbReference type="SAM" id="Phobius"/>
    </source>
</evidence>
<feature type="transmembrane region" description="Helical" evidence="6">
    <location>
        <begin position="61"/>
        <end position="84"/>
    </location>
</feature>
<dbReference type="Pfam" id="PF02653">
    <property type="entry name" value="BPD_transp_2"/>
    <property type="match status" value="1"/>
</dbReference>
<accession>A0A484HJC9</accession>
<dbReference type="GO" id="GO:0005886">
    <property type="term" value="C:plasma membrane"/>
    <property type="evidence" value="ECO:0007669"/>
    <property type="project" value="UniProtKB-SubCell"/>
</dbReference>
<dbReference type="AlphaFoldDB" id="A0A484HJC9"/>
<feature type="transmembrane region" description="Helical" evidence="6">
    <location>
        <begin position="37"/>
        <end position="55"/>
    </location>
</feature>
<keyword evidence="3 6" id="KW-0812">Transmembrane</keyword>
<organism evidence="7">
    <name type="scientific">uncultured Desulfobacteraceae bacterium</name>
    <dbReference type="NCBI Taxonomy" id="218296"/>
    <lineage>
        <taxon>Bacteria</taxon>
        <taxon>Pseudomonadati</taxon>
        <taxon>Thermodesulfobacteriota</taxon>
        <taxon>Desulfobacteria</taxon>
        <taxon>Desulfobacterales</taxon>
        <taxon>Desulfobacteraceae</taxon>
        <taxon>environmental samples</taxon>
    </lineage>
</organism>
<keyword evidence="5 6" id="KW-0472">Membrane</keyword>
<feature type="transmembrane region" description="Helical" evidence="6">
    <location>
        <begin position="268"/>
        <end position="288"/>
    </location>
</feature>
<protein>
    <submittedName>
        <fullName evidence="7">ABC transporter permease</fullName>
    </submittedName>
</protein>
<dbReference type="EMBL" id="CAACVI010000045">
    <property type="protein sequence ID" value="VEN74857.1"/>
    <property type="molecule type" value="Genomic_DNA"/>
</dbReference>
<comment type="subcellular location">
    <subcellularLocation>
        <location evidence="1">Cell membrane</location>
        <topology evidence="1">Multi-pass membrane protein</topology>
    </subcellularLocation>
</comment>
<sequence length="325" mass="34562">MDISPAMLFSGVLAVAAPIVLAVLGETLTEKSGVINLSIDGVILLTAMVAFATAYETGSVAAGFVSAAAVGGLCALVVAVFSVYLGRSQTAVGFALTLMARDLAYFLGNPYAGVRGPQAETAPIWLLRDIPFFGEAFFSHSVPVYMGFFLTFLLWFFIYKTPAGLSLRSVGERPEASYARGLSPRPIRMLCVVCGGIFTGLAGAAFSLSVKPGWGRPQGAEGTGWIALALVIFGGWHPVRAVLGACFFSFLQIAGIYFQGWFPSIPAQALQIAPFPLMIFALLIMDFAQKESVLDWAGKRRLAKSVLKIFSGRPPAALGKPYKPD</sequence>
<keyword evidence="2" id="KW-1003">Cell membrane</keyword>
<keyword evidence="4 6" id="KW-1133">Transmembrane helix</keyword>
<dbReference type="PANTHER" id="PTHR43370:SF2">
    <property type="entry name" value="ABC TRANSPORTER PERMEASE PROTEIN"/>
    <property type="match status" value="1"/>
</dbReference>
<evidence type="ECO:0000256" key="2">
    <source>
        <dbReference type="ARBA" id="ARBA00022475"/>
    </source>
</evidence>
<evidence type="ECO:0000256" key="3">
    <source>
        <dbReference type="ARBA" id="ARBA00022692"/>
    </source>
</evidence>
<feature type="transmembrane region" description="Helical" evidence="6">
    <location>
        <begin position="6"/>
        <end position="25"/>
    </location>
</feature>
<feature type="transmembrane region" description="Helical" evidence="6">
    <location>
        <begin position="137"/>
        <end position="159"/>
    </location>
</feature>
<dbReference type="InterPro" id="IPR001851">
    <property type="entry name" value="ABC_transp_permease"/>
</dbReference>
<proteinExistence type="predicted"/>